<feature type="domain" description="HTH merR-type" evidence="2">
    <location>
        <begin position="1"/>
        <end position="71"/>
    </location>
</feature>
<dbReference type="Gene3D" id="3.20.80.10">
    <property type="entry name" value="Regulatory factor, effector binding domain"/>
    <property type="match status" value="1"/>
</dbReference>
<dbReference type="PROSITE" id="PS50937">
    <property type="entry name" value="HTH_MERR_2"/>
    <property type="match status" value="1"/>
</dbReference>
<dbReference type="SMART" id="SM00871">
    <property type="entry name" value="AraC_E_bind"/>
    <property type="match status" value="1"/>
</dbReference>
<dbReference type="SUPFAM" id="SSF46955">
    <property type="entry name" value="Putative DNA-binding domain"/>
    <property type="match status" value="1"/>
</dbReference>
<dbReference type="SUPFAM" id="SSF55136">
    <property type="entry name" value="Probable bacterial effector-binding domain"/>
    <property type="match status" value="1"/>
</dbReference>
<accession>A0ABX8CRA1</accession>
<protein>
    <submittedName>
        <fullName evidence="3">MerR family transcriptional regulator</fullName>
    </submittedName>
</protein>
<proteinExistence type="predicted"/>
<gene>
    <name evidence="3" type="ORF">KHQ06_34300</name>
</gene>
<dbReference type="EMBL" id="CP074371">
    <property type="protein sequence ID" value="QVI21060.1"/>
    <property type="molecule type" value="Genomic_DNA"/>
</dbReference>
<dbReference type="Pfam" id="PF06445">
    <property type="entry name" value="GyrI-like"/>
    <property type="match status" value="1"/>
</dbReference>
<dbReference type="InterPro" id="IPR029442">
    <property type="entry name" value="GyrI-like"/>
</dbReference>
<keyword evidence="4" id="KW-1185">Reference proteome</keyword>
<keyword evidence="1" id="KW-0238">DNA-binding</keyword>
<dbReference type="InterPro" id="IPR010499">
    <property type="entry name" value="AraC_E-bd"/>
</dbReference>
<dbReference type="Proteomes" id="UP000683310">
    <property type="component" value="Chromosome"/>
</dbReference>
<dbReference type="SMART" id="SM00422">
    <property type="entry name" value="HTH_MERR"/>
    <property type="match status" value="1"/>
</dbReference>
<dbReference type="Gene3D" id="1.10.1660.10">
    <property type="match status" value="1"/>
</dbReference>
<dbReference type="CDD" id="cd01107">
    <property type="entry name" value="HTH_BmrR"/>
    <property type="match status" value="1"/>
</dbReference>
<reference evidence="3 4" key="1">
    <citation type="submission" date="2021-04" db="EMBL/GenBank/DDBJ databases">
        <title>Nocardia tengchongensis.</title>
        <authorList>
            <person name="Zhuang k."/>
            <person name="Ran Y."/>
            <person name="Li W."/>
        </authorList>
    </citation>
    <scope>NUCLEOTIDE SEQUENCE [LARGE SCALE GENOMIC DNA]</scope>
    <source>
        <strain evidence="3 4">CFH S0057</strain>
    </source>
</reference>
<sequence length="276" mass="29857">MFSIGDFARFGSVSVRMLRHYDEIGLLPPSEVDPCSGYRFYAADQLARLNRIVALKDLGFTLNQVAEMLDGELSADRLHGMLQLRRAQLANQVAADTARLASVEARLLRIEREGVMPEQEIVVKALSATLVAEMSDVAAESGEAAVGPIIERLYALLGKAIPESGLTITGAPVVYYEELEEGLRVHVAHQVAGEAAPGADFDLRHLPEIAQAATLAHRGKLTDLCVSFEAMGRWADENGYAPNAPIREVYLNAPGDPASAEWVVELQMPVAQAAHS</sequence>
<evidence type="ECO:0000259" key="2">
    <source>
        <dbReference type="PROSITE" id="PS50937"/>
    </source>
</evidence>
<name>A0ABX8CRA1_9NOCA</name>
<evidence type="ECO:0000313" key="3">
    <source>
        <dbReference type="EMBL" id="QVI21060.1"/>
    </source>
</evidence>
<dbReference type="InterPro" id="IPR047057">
    <property type="entry name" value="MerR_fam"/>
</dbReference>
<dbReference type="PANTHER" id="PTHR30204:SF97">
    <property type="entry name" value="MERR FAMILY REGULATORY PROTEIN"/>
    <property type="match status" value="1"/>
</dbReference>
<evidence type="ECO:0000256" key="1">
    <source>
        <dbReference type="ARBA" id="ARBA00023125"/>
    </source>
</evidence>
<organism evidence="3 4">
    <name type="scientific">Nocardia tengchongensis</name>
    <dbReference type="NCBI Taxonomy" id="2055889"/>
    <lineage>
        <taxon>Bacteria</taxon>
        <taxon>Bacillati</taxon>
        <taxon>Actinomycetota</taxon>
        <taxon>Actinomycetes</taxon>
        <taxon>Mycobacteriales</taxon>
        <taxon>Nocardiaceae</taxon>
        <taxon>Nocardia</taxon>
    </lineage>
</organism>
<dbReference type="InterPro" id="IPR009061">
    <property type="entry name" value="DNA-bd_dom_put_sf"/>
</dbReference>
<dbReference type="Pfam" id="PF13411">
    <property type="entry name" value="MerR_1"/>
    <property type="match status" value="1"/>
</dbReference>
<evidence type="ECO:0000313" key="4">
    <source>
        <dbReference type="Proteomes" id="UP000683310"/>
    </source>
</evidence>
<dbReference type="InterPro" id="IPR000551">
    <property type="entry name" value="MerR-type_HTH_dom"/>
</dbReference>
<dbReference type="PANTHER" id="PTHR30204">
    <property type="entry name" value="REDOX-CYCLING DRUG-SENSING TRANSCRIPTIONAL ACTIVATOR SOXR"/>
    <property type="match status" value="1"/>
</dbReference>
<dbReference type="InterPro" id="IPR011256">
    <property type="entry name" value="Reg_factor_effector_dom_sf"/>
</dbReference>